<name>A0A849KEM5_9BURK</name>
<dbReference type="EMBL" id="JABFCS010000001">
    <property type="protein sequence ID" value="NNU43926.1"/>
    <property type="molecule type" value="Genomic_DNA"/>
</dbReference>
<keyword evidence="1" id="KW-0677">Repeat</keyword>
<dbReference type="Gene3D" id="2.120.10.30">
    <property type="entry name" value="TolB, C-terminal domain"/>
    <property type="match status" value="2"/>
</dbReference>
<evidence type="ECO:0000313" key="4">
    <source>
        <dbReference type="EMBL" id="NNU43926.1"/>
    </source>
</evidence>
<organism evidence="4 5">
    <name type="scientific">Ramlibacter montanisoli</name>
    <dbReference type="NCBI Taxonomy" id="2732512"/>
    <lineage>
        <taxon>Bacteria</taxon>
        <taxon>Pseudomonadati</taxon>
        <taxon>Pseudomonadota</taxon>
        <taxon>Betaproteobacteria</taxon>
        <taxon>Burkholderiales</taxon>
        <taxon>Comamonadaceae</taxon>
        <taxon>Ramlibacter</taxon>
    </lineage>
</organism>
<keyword evidence="5" id="KW-1185">Reference proteome</keyword>
<dbReference type="SUPFAM" id="SSF101898">
    <property type="entry name" value="NHL repeat"/>
    <property type="match status" value="1"/>
</dbReference>
<dbReference type="GO" id="GO:0008270">
    <property type="term" value="F:zinc ion binding"/>
    <property type="evidence" value="ECO:0007669"/>
    <property type="project" value="UniProtKB-KW"/>
</dbReference>
<dbReference type="PROSITE" id="PS51257">
    <property type="entry name" value="PROKAR_LIPOPROTEIN"/>
    <property type="match status" value="1"/>
</dbReference>
<sequence>MTPVSLRRRSLALAGGALALGLGGCAALDEPAGGPAPAPTADPTRLLTPWLSLNGGWRVQAQQFPQAAQPTGQRITFVQPTGVAARNDLLLVADAGARTLLRVERARDAVAPFAAFTGGGADTGTSLQLGADFSAWVALPAEHMVVQYDARGRIVRRWIDESDAPRPVAVAVPEDRSEILVGDGATARVIVFDPLGRPLGVLGGRRPAVLQSLSAMTLGPRGLYVLDRLAQQVVVLDRRGLPVEVIGENQLVQPRALAVDRAGRVFVSDDAGQRIKVFRGPQLLASVGGAGNGPGRFGRIESLAIDGNLLYVADSVNARVHVMMVAPVALEEPPR</sequence>
<evidence type="ECO:0008006" key="6">
    <source>
        <dbReference type="Google" id="ProtNLM"/>
    </source>
</evidence>
<protein>
    <recommendedName>
        <fullName evidence="6">6-bladed beta-propeller</fullName>
    </recommendedName>
</protein>
<evidence type="ECO:0000313" key="5">
    <source>
        <dbReference type="Proteomes" id="UP000552954"/>
    </source>
</evidence>
<reference evidence="4 5" key="1">
    <citation type="submission" date="2020-05" db="EMBL/GenBank/DDBJ databases">
        <authorList>
            <person name="Khan S.A."/>
            <person name="Jeon C.O."/>
            <person name="Chun B.H."/>
        </authorList>
    </citation>
    <scope>NUCLEOTIDE SEQUENCE [LARGE SCALE GENOMIC DNA]</scope>
    <source>
        <strain evidence="4 5">B156</strain>
    </source>
</reference>
<dbReference type="PROSITE" id="PS51125">
    <property type="entry name" value="NHL"/>
    <property type="match status" value="1"/>
</dbReference>
<feature type="signal peptide" evidence="3">
    <location>
        <begin position="1"/>
        <end position="19"/>
    </location>
</feature>
<evidence type="ECO:0000256" key="2">
    <source>
        <dbReference type="PROSITE-ProRule" id="PRU00504"/>
    </source>
</evidence>
<evidence type="ECO:0000256" key="3">
    <source>
        <dbReference type="SAM" id="SignalP"/>
    </source>
</evidence>
<gene>
    <name evidence="4" type="ORF">HK415_13355</name>
</gene>
<proteinExistence type="predicted"/>
<dbReference type="AlphaFoldDB" id="A0A849KEM5"/>
<feature type="repeat" description="NHL" evidence="2">
    <location>
        <begin position="250"/>
        <end position="281"/>
    </location>
</feature>
<reference evidence="4 5" key="2">
    <citation type="submission" date="2020-06" db="EMBL/GenBank/DDBJ databases">
        <title>Ramlibacter rhizophilus sp. nov., isolated from rhizosphere soil of national flower Mugunghwa from South Korea.</title>
        <authorList>
            <person name="Zheng-Fei Y."/>
            <person name="Huan T."/>
        </authorList>
    </citation>
    <scope>NUCLEOTIDE SEQUENCE [LARGE SCALE GENOMIC DNA]</scope>
    <source>
        <strain evidence="4 5">B156</strain>
    </source>
</reference>
<comment type="caution">
    <text evidence="4">The sequence shown here is derived from an EMBL/GenBank/DDBJ whole genome shotgun (WGS) entry which is preliminary data.</text>
</comment>
<dbReference type="PANTHER" id="PTHR24104:SF25">
    <property type="entry name" value="PROTEIN LIN-41"/>
    <property type="match status" value="1"/>
</dbReference>
<dbReference type="PANTHER" id="PTHR24104">
    <property type="entry name" value="E3 UBIQUITIN-PROTEIN LIGASE NHLRC1-RELATED"/>
    <property type="match status" value="1"/>
</dbReference>
<dbReference type="Proteomes" id="UP000552954">
    <property type="component" value="Unassembled WGS sequence"/>
</dbReference>
<feature type="chain" id="PRO_5033023307" description="6-bladed beta-propeller" evidence="3">
    <location>
        <begin position="20"/>
        <end position="335"/>
    </location>
</feature>
<accession>A0A849KEM5</accession>
<dbReference type="InterPro" id="IPR001258">
    <property type="entry name" value="NHL_repeat"/>
</dbReference>
<evidence type="ECO:0000256" key="1">
    <source>
        <dbReference type="ARBA" id="ARBA00022737"/>
    </source>
</evidence>
<dbReference type="RefSeq" id="WP_171559999.1">
    <property type="nucleotide sequence ID" value="NZ_JABFCS010000001.1"/>
</dbReference>
<dbReference type="InterPro" id="IPR050952">
    <property type="entry name" value="TRIM-NHL_E3_ligases"/>
</dbReference>
<keyword evidence="3" id="KW-0732">Signal</keyword>
<dbReference type="InterPro" id="IPR011042">
    <property type="entry name" value="6-blade_b-propeller_TolB-like"/>
</dbReference>